<dbReference type="Proteomes" id="UP000799444">
    <property type="component" value="Unassembled WGS sequence"/>
</dbReference>
<dbReference type="Gene3D" id="2.40.40.10">
    <property type="entry name" value="RlpA-like domain"/>
    <property type="match status" value="1"/>
</dbReference>
<dbReference type="Pfam" id="PF07249">
    <property type="entry name" value="Cerato-platanin"/>
    <property type="match status" value="1"/>
</dbReference>
<evidence type="ECO:0000256" key="2">
    <source>
        <dbReference type="ARBA" id="ARBA00010421"/>
    </source>
</evidence>
<evidence type="ECO:0008006" key="7">
    <source>
        <dbReference type="Google" id="ProtNLM"/>
    </source>
</evidence>
<gene>
    <name evidence="5" type="ORF">EJ04DRAFT_505597</name>
</gene>
<dbReference type="PANTHER" id="PTHR38850:SF2">
    <property type="entry name" value="CERATO-PLATANIN"/>
    <property type="match status" value="1"/>
</dbReference>
<protein>
    <recommendedName>
        <fullName evidence="7">Cerato-platanin</fullName>
    </recommendedName>
</protein>
<comment type="similarity">
    <text evidence="2">Belongs to the cerato-platanin family.</text>
</comment>
<comment type="subcellular location">
    <subcellularLocation>
        <location evidence="1">Secreted</location>
    </subcellularLocation>
</comment>
<feature type="signal peptide" evidence="4">
    <location>
        <begin position="1"/>
        <end position="17"/>
    </location>
</feature>
<evidence type="ECO:0000313" key="5">
    <source>
        <dbReference type="EMBL" id="KAF2727508.1"/>
    </source>
</evidence>
<evidence type="ECO:0000313" key="6">
    <source>
        <dbReference type="Proteomes" id="UP000799444"/>
    </source>
</evidence>
<dbReference type="AlphaFoldDB" id="A0A9P4QL66"/>
<reference evidence="5" key="1">
    <citation type="journal article" date="2020" name="Stud. Mycol.">
        <title>101 Dothideomycetes genomes: a test case for predicting lifestyles and emergence of pathogens.</title>
        <authorList>
            <person name="Haridas S."/>
            <person name="Albert R."/>
            <person name="Binder M."/>
            <person name="Bloem J."/>
            <person name="Labutti K."/>
            <person name="Salamov A."/>
            <person name="Andreopoulos B."/>
            <person name="Baker S."/>
            <person name="Barry K."/>
            <person name="Bills G."/>
            <person name="Bluhm B."/>
            <person name="Cannon C."/>
            <person name="Castanera R."/>
            <person name="Culley D."/>
            <person name="Daum C."/>
            <person name="Ezra D."/>
            <person name="Gonzalez J."/>
            <person name="Henrissat B."/>
            <person name="Kuo A."/>
            <person name="Liang C."/>
            <person name="Lipzen A."/>
            <person name="Lutzoni F."/>
            <person name="Magnuson J."/>
            <person name="Mondo S."/>
            <person name="Nolan M."/>
            <person name="Ohm R."/>
            <person name="Pangilinan J."/>
            <person name="Park H.-J."/>
            <person name="Ramirez L."/>
            <person name="Alfaro M."/>
            <person name="Sun H."/>
            <person name="Tritt A."/>
            <person name="Yoshinaga Y."/>
            <person name="Zwiers L.-H."/>
            <person name="Turgeon B."/>
            <person name="Goodwin S."/>
            <person name="Spatafora J."/>
            <person name="Crous P."/>
            <person name="Grigoriev I."/>
        </authorList>
    </citation>
    <scope>NUCLEOTIDE SEQUENCE</scope>
    <source>
        <strain evidence="5">CBS 125425</strain>
    </source>
</reference>
<dbReference type="EMBL" id="ML996328">
    <property type="protein sequence ID" value="KAF2727508.1"/>
    <property type="molecule type" value="Genomic_DNA"/>
</dbReference>
<keyword evidence="3" id="KW-0964">Secreted</keyword>
<keyword evidence="6" id="KW-1185">Reference proteome</keyword>
<comment type="caution">
    <text evidence="5">The sequence shown here is derived from an EMBL/GenBank/DDBJ whole genome shotgun (WGS) entry which is preliminary data.</text>
</comment>
<name>A0A9P4QL66_9PLEO</name>
<dbReference type="PANTHER" id="PTHR38850">
    <property type="entry name" value="CERATO-PLATANIN"/>
    <property type="match status" value="1"/>
</dbReference>
<feature type="chain" id="PRO_5040180634" description="Cerato-platanin" evidence="4">
    <location>
        <begin position="18"/>
        <end position="211"/>
    </location>
</feature>
<dbReference type="InterPro" id="IPR036908">
    <property type="entry name" value="RlpA-like_sf"/>
</dbReference>
<dbReference type="InterPro" id="IPR010829">
    <property type="entry name" value="Cerato-platanin"/>
</dbReference>
<accession>A0A9P4QL66</accession>
<evidence type="ECO:0000256" key="4">
    <source>
        <dbReference type="SAM" id="SignalP"/>
    </source>
</evidence>
<organism evidence="5 6">
    <name type="scientific">Polyplosphaeria fusca</name>
    <dbReference type="NCBI Taxonomy" id="682080"/>
    <lineage>
        <taxon>Eukaryota</taxon>
        <taxon>Fungi</taxon>
        <taxon>Dikarya</taxon>
        <taxon>Ascomycota</taxon>
        <taxon>Pezizomycotina</taxon>
        <taxon>Dothideomycetes</taxon>
        <taxon>Pleosporomycetidae</taxon>
        <taxon>Pleosporales</taxon>
        <taxon>Tetraplosphaeriaceae</taxon>
        <taxon>Polyplosphaeria</taxon>
    </lineage>
</organism>
<evidence type="ECO:0000256" key="3">
    <source>
        <dbReference type="ARBA" id="ARBA00022525"/>
    </source>
</evidence>
<dbReference type="GO" id="GO:0005576">
    <property type="term" value="C:extracellular region"/>
    <property type="evidence" value="ECO:0007669"/>
    <property type="project" value="UniProtKB-SubCell"/>
</dbReference>
<keyword evidence="4" id="KW-0732">Signal</keyword>
<sequence length="211" mass="22353">MLSQIATTLSLASVALAGTGISITPHDKFSSSVGVLGCKINTNRVAYWPMQPSCDSMCYKVSANGRSVHLLQVDSSGGAYDISYDAWNYLYTGQGAAKNPQMGGGIPAEYELADMSECADLLTDGKLPLQAANSINFFVSCPASSWVAQNTKLWNIQNSVCTLGFDETCSLDLAVSNQPKCPHMLGIQTPLEGHDVDDIAYGTGSVITAVQ</sequence>
<evidence type="ECO:0000256" key="1">
    <source>
        <dbReference type="ARBA" id="ARBA00004613"/>
    </source>
</evidence>
<dbReference type="OrthoDB" id="5370830at2759"/>
<proteinExistence type="inferred from homology"/>